<sequence length="81" mass="8787">MEQLVAFPFQGNHLGGAQRADLITAKCEELGHKISAEKFLCRPAVRSGHRAGLDRPWGVARLMAFLHGVAHVPQEEDAGQG</sequence>
<gene>
    <name evidence="1" type="ORF">E2C01_058956</name>
</gene>
<reference evidence="1 2" key="1">
    <citation type="submission" date="2019-05" db="EMBL/GenBank/DDBJ databases">
        <title>Another draft genome of Portunus trituberculatus and its Hox gene families provides insights of decapod evolution.</title>
        <authorList>
            <person name="Jeong J.-H."/>
            <person name="Song I."/>
            <person name="Kim S."/>
            <person name="Choi T."/>
            <person name="Kim D."/>
            <person name="Ryu S."/>
            <person name="Kim W."/>
        </authorList>
    </citation>
    <scope>NUCLEOTIDE SEQUENCE [LARGE SCALE GENOMIC DNA]</scope>
    <source>
        <tissue evidence="1">Muscle</tissue>
    </source>
</reference>
<dbReference type="AlphaFoldDB" id="A0A5B7H5J4"/>
<evidence type="ECO:0000313" key="1">
    <source>
        <dbReference type="EMBL" id="MPC64835.1"/>
    </source>
</evidence>
<dbReference type="Proteomes" id="UP000324222">
    <property type="component" value="Unassembled WGS sequence"/>
</dbReference>
<organism evidence="1 2">
    <name type="scientific">Portunus trituberculatus</name>
    <name type="common">Swimming crab</name>
    <name type="synonym">Neptunus trituberculatus</name>
    <dbReference type="NCBI Taxonomy" id="210409"/>
    <lineage>
        <taxon>Eukaryota</taxon>
        <taxon>Metazoa</taxon>
        <taxon>Ecdysozoa</taxon>
        <taxon>Arthropoda</taxon>
        <taxon>Crustacea</taxon>
        <taxon>Multicrustacea</taxon>
        <taxon>Malacostraca</taxon>
        <taxon>Eumalacostraca</taxon>
        <taxon>Eucarida</taxon>
        <taxon>Decapoda</taxon>
        <taxon>Pleocyemata</taxon>
        <taxon>Brachyura</taxon>
        <taxon>Eubrachyura</taxon>
        <taxon>Portunoidea</taxon>
        <taxon>Portunidae</taxon>
        <taxon>Portuninae</taxon>
        <taxon>Portunus</taxon>
    </lineage>
</organism>
<keyword evidence="2" id="KW-1185">Reference proteome</keyword>
<accession>A0A5B7H5J4</accession>
<name>A0A5B7H5J4_PORTR</name>
<proteinExistence type="predicted"/>
<evidence type="ECO:0000313" key="2">
    <source>
        <dbReference type="Proteomes" id="UP000324222"/>
    </source>
</evidence>
<protein>
    <submittedName>
        <fullName evidence="1">Uncharacterized protein</fullName>
    </submittedName>
</protein>
<comment type="caution">
    <text evidence="1">The sequence shown here is derived from an EMBL/GenBank/DDBJ whole genome shotgun (WGS) entry which is preliminary data.</text>
</comment>
<dbReference type="EMBL" id="VSRR010022637">
    <property type="protein sequence ID" value="MPC64835.1"/>
    <property type="molecule type" value="Genomic_DNA"/>
</dbReference>